<dbReference type="AlphaFoldDB" id="A0A5C5BEX2"/>
<feature type="domain" description="AB hydrolase-1" evidence="1">
    <location>
        <begin position="2"/>
        <end position="227"/>
    </location>
</feature>
<evidence type="ECO:0000313" key="3">
    <source>
        <dbReference type="Proteomes" id="UP000313849"/>
    </source>
</evidence>
<dbReference type="InterPro" id="IPR029058">
    <property type="entry name" value="AB_hydrolase_fold"/>
</dbReference>
<dbReference type="InterPro" id="IPR000073">
    <property type="entry name" value="AB_hydrolase_1"/>
</dbReference>
<name>A0A5C5BEX2_9MICO</name>
<dbReference type="GO" id="GO:0016787">
    <property type="term" value="F:hydrolase activity"/>
    <property type="evidence" value="ECO:0007669"/>
    <property type="project" value="UniProtKB-KW"/>
</dbReference>
<dbReference type="PANTHER" id="PTHR43194:SF2">
    <property type="entry name" value="PEROXISOMAL MEMBRANE PROTEIN LPX1"/>
    <property type="match status" value="1"/>
</dbReference>
<evidence type="ECO:0000313" key="2">
    <source>
        <dbReference type="EMBL" id="TNU76200.1"/>
    </source>
</evidence>
<dbReference type="InterPro" id="IPR050228">
    <property type="entry name" value="Carboxylesterase_BioH"/>
</dbReference>
<dbReference type="EMBL" id="VENP01000010">
    <property type="protein sequence ID" value="TNU76200.1"/>
    <property type="molecule type" value="Genomic_DNA"/>
</dbReference>
<keyword evidence="3" id="KW-1185">Reference proteome</keyword>
<evidence type="ECO:0000259" key="1">
    <source>
        <dbReference type="Pfam" id="PF12697"/>
    </source>
</evidence>
<organism evidence="2 3">
    <name type="scientific">Miniimonas arenae</name>
    <dbReference type="NCBI Taxonomy" id="676201"/>
    <lineage>
        <taxon>Bacteria</taxon>
        <taxon>Bacillati</taxon>
        <taxon>Actinomycetota</taxon>
        <taxon>Actinomycetes</taxon>
        <taxon>Micrococcales</taxon>
        <taxon>Beutenbergiaceae</taxon>
        <taxon>Miniimonas</taxon>
    </lineage>
</organism>
<dbReference type="OrthoDB" id="9785847at2"/>
<accession>A0A5C5BEX2</accession>
<dbReference type="Proteomes" id="UP000313849">
    <property type="component" value="Unassembled WGS sequence"/>
</dbReference>
<protein>
    <submittedName>
        <fullName evidence="2">Alpha/beta fold hydrolase</fullName>
    </submittedName>
</protein>
<gene>
    <name evidence="2" type="ORF">FH969_04310</name>
</gene>
<dbReference type="PANTHER" id="PTHR43194">
    <property type="entry name" value="HYDROLASE ALPHA/BETA FOLD FAMILY"/>
    <property type="match status" value="1"/>
</dbReference>
<comment type="caution">
    <text evidence="2">The sequence shown here is derived from an EMBL/GenBank/DDBJ whole genome shotgun (WGS) entry which is preliminary data.</text>
</comment>
<proteinExistence type="predicted"/>
<keyword evidence="2" id="KW-0378">Hydrolase</keyword>
<dbReference type="Pfam" id="PF12697">
    <property type="entry name" value="Abhydrolase_6"/>
    <property type="match status" value="1"/>
</dbReference>
<reference evidence="2 3" key="1">
    <citation type="submission" date="2019-06" db="EMBL/GenBank/DDBJ databases">
        <title>Draft genome sequence of Miniimonas arenae KCTC 19750T isolated from sea sand.</title>
        <authorList>
            <person name="Park S.-J."/>
        </authorList>
    </citation>
    <scope>NUCLEOTIDE SEQUENCE [LARGE SCALE GENOMIC DNA]</scope>
    <source>
        <strain evidence="2 3">KCTC 19750</strain>
    </source>
</reference>
<dbReference type="SUPFAM" id="SSF53474">
    <property type="entry name" value="alpha/beta-Hydrolases"/>
    <property type="match status" value="1"/>
</dbReference>
<sequence length="238" mass="24598">MWDDVVELLGERDVPTIAIDAPGAGESPVPDGEPSLDVAADGVAEVLEELGLDRAILAGLSMGGYIALATTQRHRSLVAGLALLDTKASADPPAARENRLRIADAAEGEEGSGAVAGMLEKLLGATTLATEPDVVAQHRAWLAAASPAGIAWGQRAMAARPDRFAVLEDLEVPGLVLRGAEDEIATQEDAEAMVRAITANGGDAELVIVPGAGHMTATEDPEAVADALEAFWRRVTGR</sequence>
<dbReference type="PRINTS" id="PR00111">
    <property type="entry name" value="ABHYDROLASE"/>
</dbReference>
<dbReference type="Gene3D" id="3.40.50.1820">
    <property type="entry name" value="alpha/beta hydrolase"/>
    <property type="match status" value="1"/>
</dbReference>